<keyword evidence="3" id="KW-1185">Reference proteome</keyword>
<evidence type="ECO:0000313" key="3">
    <source>
        <dbReference type="Proteomes" id="UP000298763"/>
    </source>
</evidence>
<gene>
    <name evidence="2" type="ORF">FCL38_02940</name>
</gene>
<dbReference type="PIRSF" id="PIRSF002599">
    <property type="entry name" value="Cold_shock_A"/>
    <property type="match status" value="1"/>
</dbReference>
<dbReference type="EMBL" id="CP040017">
    <property type="protein sequence ID" value="QCP09489.1"/>
    <property type="molecule type" value="Genomic_DNA"/>
</dbReference>
<keyword evidence="1" id="KW-0472">Membrane</keyword>
<dbReference type="Pfam" id="PF06961">
    <property type="entry name" value="DUF1294"/>
    <property type="match status" value="1"/>
</dbReference>
<evidence type="ECO:0000313" key="2">
    <source>
        <dbReference type="EMBL" id="QCP09489.1"/>
    </source>
</evidence>
<name>A0ABX5UCH2_9BURK</name>
<proteinExistence type="predicted"/>
<sequence length="94" mass="10303">MNPALAIALAGWHVLASVATFLAYAIDKRAARFGRRRTPERTLLLLGLAGGWPGALLAQRVVRHKSSKASFQAKYWCTVALHLALLALLILQNR</sequence>
<dbReference type="Proteomes" id="UP000298763">
    <property type="component" value="Chromosome"/>
</dbReference>
<keyword evidence="1" id="KW-0812">Transmembrane</keyword>
<feature type="transmembrane region" description="Helical" evidence="1">
    <location>
        <begin position="6"/>
        <end position="26"/>
    </location>
</feature>
<reference evidence="2 3" key="1">
    <citation type="submission" date="2019-05" db="EMBL/GenBank/DDBJ databases">
        <title>Draft Genome Sequences of Six Type Strains of the Genus Massilia.</title>
        <authorList>
            <person name="Miess H."/>
            <person name="Frediansyhah A."/>
            <person name="Gross H."/>
        </authorList>
    </citation>
    <scope>NUCLEOTIDE SEQUENCE [LARGE SCALE GENOMIC DNA]</scope>
    <source>
        <strain evidence="2 3">DSMZ 26121</strain>
    </source>
</reference>
<organism evidence="2 3">
    <name type="scientific">Pseudoduganella umbonata</name>
    <dbReference type="NCBI Taxonomy" id="864828"/>
    <lineage>
        <taxon>Bacteria</taxon>
        <taxon>Pseudomonadati</taxon>
        <taxon>Pseudomonadota</taxon>
        <taxon>Betaproteobacteria</taxon>
        <taxon>Burkholderiales</taxon>
        <taxon>Oxalobacteraceae</taxon>
        <taxon>Telluria group</taxon>
        <taxon>Pseudoduganella</taxon>
    </lineage>
</organism>
<feature type="transmembrane region" description="Helical" evidence="1">
    <location>
        <begin position="42"/>
        <end position="61"/>
    </location>
</feature>
<dbReference type="InterPro" id="IPR012156">
    <property type="entry name" value="Cold_shock_CspA"/>
</dbReference>
<evidence type="ECO:0000256" key="1">
    <source>
        <dbReference type="SAM" id="Phobius"/>
    </source>
</evidence>
<feature type="transmembrane region" description="Helical" evidence="1">
    <location>
        <begin position="73"/>
        <end position="91"/>
    </location>
</feature>
<dbReference type="InterPro" id="IPR010718">
    <property type="entry name" value="DUF1294"/>
</dbReference>
<protein>
    <submittedName>
        <fullName evidence="2">DUF1294 domain-containing protein</fullName>
    </submittedName>
</protein>
<accession>A0ABX5UCH2</accession>
<keyword evidence="1" id="KW-1133">Transmembrane helix</keyword>